<dbReference type="Gene3D" id="2.60.200.20">
    <property type="match status" value="1"/>
</dbReference>
<dbReference type="OrthoDB" id="444265at2759"/>
<evidence type="ECO:0000256" key="1">
    <source>
        <dbReference type="SAM" id="MobiDB-lite"/>
    </source>
</evidence>
<accession>A0A9J6H5C6</accession>
<sequence>MLSRLLGLYQEIKMYPEVLSLFLNQFLGTNSLFLRKKSGSDIVTADRRHPNRPPVVLQTARRAAVPACGVHARRRHDGPPGAALRHDLESSNGTFVNNQRIEPRRYVELLERDVLKFGFSTREYVILHEESHGDENLDDDVAVAPGEEEGLAAPEGASSTQPH</sequence>
<dbReference type="AlphaFoldDB" id="A0A9J6H5C6"/>
<evidence type="ECO:0000259" key="2">
    <source>
        <dbReference type="PROSITE" id="PS50006"/>
    </source>
</evidence>
<dbReference type="Pfam" id="PF00498">
    <property type="entry name" value="FHA"/>
    <property type="match status" value="1"/>
</dbReference>
<evidence type="ECO:0000313" key="4">
    <source>
        <dbReference type="Proteomes" id="UP000821853"/>
    </source>
</evidence>
<dbReference type="VEuPathDB" id="VectorBase:HLOH_058733"/>
<feature type="compositionally biased region" description="Acidic residues" evidence="1">
    <location>
        <begin position="136"/>
        <end position="150"/>
    </location>
</feature>
<dbReference type="EMBL" id="JABSTR010000011">
    <property type="protein sequence ID" value="KAH9382312.1"/>
    <property type="molecule type" value="Genomic_DNA"/>
</dbReference>
<dbReference type="InterPro" id="IPR050923">
    <property type="entry name" value="Cell_Proc_Reg/RNA_Proc"/>
</dbReference>
<feature type="domain" description="FHA" evidence="2">
    <location>
        <begin position="70"/>
        <end position="101"/>
    </location>
</feature>
<dbReference type="InterPro" id="IPR000253">
    <property type="entry name" value="FHA_dom"/>
</dbReference>
<dbReference type="InterPro" id="IPR008984">
    <property type="entry name" value="SMAD_FHA_dom_sf"/>
</dbReference>
<evidence type="ECO:0000313" key="3">
    <source>
        <dbReference type="EMBL" id="KAH9382312.1"/>
    </source>
</evidence>
<dbReference type="PROSITE" id="PS50006">
    <property type="entry name" value="FHA_DOMAIN"/>
    <property type="match status" value="1"/>
</dbReference>
<proteinExistence type="predicted"/>
<keyword evidence="4" id="KW-1185">Reference proteome</keyword>
<dbReference type="PANTHER" id="PTHR23308">
    <property type="entry name" value="NUCLEAR INHIBITOR OF PROTEIN PHOSPHATASE-1"/>
    <property type="match status" value="1"/>
</dbReference>
<reference evidence="3 4" key="1">
    <citation type="journal article" date="2020" name="Cell">
        <title>Large-Scale Comparative Analyses of Tick Genomes Elucidate Their Genetic Diversity and Vector Capacities.</title>
        <authorList>
            <consortium name="Tick Genome and Microbiome Consortium (TIGMIC)"/>
            <person name="Jia N."/>
            <person name="Wang J."/>
            <person name="Shi W."/>
            <person name="Du L."/>
            <person name="Sun Y."/>
            <person name="Zhan W."/>
            <person name="Jiang J.F."/>
            <person name="Wang Q."/>
            <person name="Zhang B."/>
            <person name="Ji P."/>
            <person name="Bell-Sakyi L."/>
            <person name="Cui X.M."/>
            <person name="Yuan T.T."/>
            <person name="Jiang B.G."/>
            <person name="Yang W.F."/>
            <person name="Lam T.T."/>
            <person name="Chang Q.C."/>
            <person name="Ding S.J."/>
            <person name="Wang X.J."/>
            <person name="Zhu J.G."/>
            <person name="Ruan X.D."/>
            <person name="Zhao L."/>
            <person name="Wei J.T."/>
            <person name="Ye R.Z."/>
            <person name="Que T.C."/>
            <person name="Du C.H."/>
            <person name="Zhou Y.H."/>
            <person name="Cheng J.X."/>
            <person name="Dai P.F."/>
            <person name="Guo W.B."/>
            <person name="Han X.H."/>
            <person name="Huang E.J."/>
            <person name="Li L.F."/>
            <person name="Wei W."/>
            <person name="Gao Y.C."/>
            <person name="Liu J.Z."/>
            <person name="Shao H.Z."/>
            <person name="Wang X."/>
            <person name="Wang C.C."/>
            <person name="Yang T.C."/>
            <person name="Huo Q.B."/>
            <person name="Li W."/>
            <person name="Chen H.Y."/>
            <person name="Chen S.E."/>
            <person name="Zhou L.G."/>
            <person name="Ni X.B."/>
            <person name="Tian J.H."/>
            <person name="Sheng Y."/>
            <person name="Liu T."/>
            <person name="Pan Y.S."/>
            <person name="Xia L.Y."/>
            <person name="Li J."/>
            <person name="Zhao F."/>
            <person name="Cao W.C."/>
        </authorList>
    </citation>
    <scope>NUCLEOTIDE SEQUENCE [LARGE SCALE GENOMIC DNA]</scope>
    <source>
        <strain evidence="3">HaeL-2018</strain>
    </source>
</reference>
<name>A0A9J6H5C6_HAELO</name>
<organism evidence="3 4">
    <name type="scientific">Haemaphysalis longicornis</name>
    <name type="common">Bush tick</name>
    <dbReference type="NCBI Taxonomy" id="44386"/>
    <lineage>
        <taxon>Eukaryota</taxon>
        <taxon>Metazoa</taxon>
        <taxon>Ecdysozoa</taxon>
        <taxon>Arthropoda</taxon>
        <taxon>Chelicerata</taxon>
        <taxon>Arachnida</taxon>
        <taxon>Acari</taxon>
        <taxon>Parasitiformes</taxon>
        <taxon>Ixodida</taxon>
        <taxon>Ixodoidea</taxon>
        <taxon>Ixodidae</taxon>
        <taxon>Haemaphysalinae</taxon>
        <taxon>Haemaphysalis</taxon>
    </lineage>
</organism>
<protein>
    <recommendedName>
        <fullName evidence="2">FHA domain-containing protein</fullName>
    </recommendedName>
</protein>
<comment type="caution">
    <text evidence="3">The sequence shown here is derived from an EMBL/GenBank/DDBJ whole genome shotgun (WGS) entry which is preliminary data.</text>
</comment>
<gene>
    <name evidence="3" type="ORF">HPB48_022026</name>
</gene>
<dbReference type="SUPFAM" id="SSF49879">
    <property type="entry name" value="SMAD/FHA domain"/>
    <property type="match status" value="1"/>
</dbReference>
<feature type="region of interest" description="Disordered" evidence="1">
    <location>
        <begin position="130"/>
        <end position="163"/>
    </location>
</feature>
<dbReference type="Proteomes" id="UP000821853">
    <property type="component" value="Chromosome 9"/>
</dbReference>